<keyword evidence="1" id="KW-0472">Membrane</keyword>
<keyword evidence="1" id="KW-0812">Transmembrane</keyword>
<protein>
    <submittedName>
        <fullName evidence="2">Uncharacterized protein</fullName>
    </submittedName>
</protein>
<dbReference type="AlphaFoldDB" id="A0A0P1ARG1"/>
<dbReference type="Proteomes" id="UP000054928">
    <property type="component" value="Unassembled WGS sequence"/>
</dbReference>
<evidence type="ECO:0000313" key="3">
    <source>
        <dbReference type="Proteomes" id="UP000054928"/>
    </source>
</evidence>
<keyword evidence="1" id="KW-1133">Transmembrane helix</keyword>
<sequence>MHAYPVHSNDRLQIRTIIESKSHVKYLVKLHFARLQSKGKFFLIFEHNKTSAIPQLCKLFLEPMCRGGLITHVTICVFWIFVYFSKKTVFFLLGSRCIFLYHQLRYKKLFENNMSISLNSGGLEYRTSQFERVF</sequence>
<name>A0A0P1ARG1_PLAHL</name>
<accession>A0A0P1ARG1</accession>
<evidence type="ECO:0000256" key="1">
    <source>
        <dbReference type="SAM" id="Phobius"/>
    </source>
</evidence>
<proteinExistence type="predicted"/>
<dbReference type="GeneID" id="36409415"/>
<dbReference type="EMBL" id="CCYD01000810">
    <property type="protein sequence ID" value="CEG44094.1"/>
    <property type="molecule type" value="Genomic_DNA"/>
</dbReference>
<dbReference type="RefSeq" id="XP_024580463.1">
    <property type="nucleotide sequence ID" value="XM_024730158.1"/>
</dbReference>
<reference evidence="3" key="1">
    <citation type="submission" date="2014-09" db="EMBL/GenBank/DDBJ databases">
        <authorList>
            <person name="Sharma Rahul"/>
            <person name="Thines Marco"/>
        </authorList>
    </citation>
    <scope>NUCLEOTIDE SEQUENCE [LARGE SCALE GENOMIC DNA]</scope>
</reference>
<feature type="transmembrane region" description="Helical" evidence="1">
    <location>
        <begin position="64"/>
        <end position="82"/>
    </location>
</feature>
<evidence type="ECO:0000313" key="2">
    <source>
        <dbReference type="EMBL" id="CEG44094.1"/>
    </source>
</evidence>
<organism evidence="2 3">
    <name type="scientific">Plasmopara halstedii</name>
    <name type="common">Downy mildew of sunflower</name>
    <dbReference type="NCBI Taxonomy" id="4781"/>
    <lineage>
        <taxon>Eukaryota</taxon>
        <taxon>Sar</taxon>
        <taxon>Stramenopiles</taxon>
        <taxon>Oomycota</taxon>
        <taxon>Peronosporomycetes</taxon>
        <taxon>Peronosporales</taxon>
        <taxon>Peronosporaceae</taxon>
        <taxon>Plasmopara</taxon>
    </lineage>
</organism>
<keyword evidence="3" id="KW-1185">Reference proteome</keyword>